<dbReference type="PRINTS" id="PR00411">
    <property type="entry name" value="PNDRDTASEI"/>
</dbReference>
<dbReference type="PROSITE" id="PS50802">
    <property type="entry name" value="OTU"/>
    <property type="match status" value="1"/>
</dbReference>
<comment type="caution">
    <text evidence="20">The sequence shown here is derived from an EMBL/GenBank/DDBJ whole genome shotgun (WGS) entry which is preliminary data.</text>
</comment>
<evidence type="ECO:0000313" key="20">
    <source>
        <dbReference type="EMBL" id="KAF4668604.1"/>
    </source>
</evidence>
<evidence type="ECO:0000256" key="3">
    <source>
        <dbReference type="ARBA" id="ARBA00007532"/>
    </source>
</evidence>
<feature type="region of interest" description="Disordered" evidence="18">
    <location>
        <begin position="997"/>
        <end position="1039"/>
    </location>
</feature>
<dbReference type="InterPro" id="IPR004099">
    <property type="entry name" value="Pyr_nucl-diS_OxRdtase_dimer"/>
</dbReference>
<dbReference type="Gene3D" id="1.20.1300.20">
    <property type="entry name" value="Peptidase C65 Otubain, subdomain 2"/>
    <property type="match status" value="1"/>
</dbReference>
<feature type="compositionally biased region" description="Low complexity" evidence="18">
    <location>
        <begin position="1570"/>
        <end position="1590"/>
    </location>
</feature>
<keyword evidence="14" id="KW-1015">Disulfide bond</keyword>
<dbReference type="GO" id="GO:0005829">
    <property type="term" value="C:cytosol"/>
    <property type="evidence" value="ECO:0007669"/>
    <property type="project" value="TreeGrafter"/>
</dbReference>
<dbReference type="CDD" id="cd22749">
    <property type="entry name" value="Otubain_C65"/>
    <property type="match status" value="1"/>
</dbReference>
<dbReference type="Pfam" id="PF07992">
    <property type="entry name" value="Pyr_redox_2"/>
    <property type="match status" value="1"/>
</dbReference>
<dbReference type="InterPro" id="IPR046952">
    <property type="entry name" value="GSHR/TRXR-like"/>
</dbReference>
<evidence type="ECO:0000256" key="13">
    <source>
        <dbReference type="ARBA" id="ARBA00023054"/>
    </source>
</evidence>
<evidence type="ECO:0000256" key="6">
    <source>
        <dbReference type="ARBA" id="ARBA00022786"/>
    </source>
</evidence>
<comment type="similarity">
    <text evidence="3 16">Belongs to the class-I pyridine nucleotide-disulfide oxidoreductase family.</text>
</comment>
<dbReference type="PROSITE" id="PS00076">
    <property type="entry name" value="PYRIDINE_REDOX_1"/>
    <property type="match status" value="1"/>
</dbReference>
<evidence type="ECO:0000256" key="11">
    <source>
        <dbReference type="ARBA" id="ARBA00022933"/>
    </source>
</evidence>
<evidence type="ECO:0000256" key="10">
    <source>
        <dbReference type="ARBA" id="ARBA00022857"/>
    </source>
</evidence>
<keyword evidence="20" id="KW-0540">Nuclease</keyword>
<dbReference type="Pfam" id="PF01612">
    <property type="entry name" value="DNA_pol_A_exo1"/>
    <property type="match status" value="1"/>
</dbReference>
<dbReference type="GO" id="GO:0008408">
    <property type="term" value="F:3'-5' exonuclease activity"/>
    <property type="evidence" value="ECO:0007669"/>
    <property type="project" value="InterPro"/>
</dbReference>
<dbReference type="PRINTS" id="PR00368">
    <property type="entry name" value="FADPNR"/>
</dbReference>
<dbReference type="GO" id="GO:0050660">
    <property type="term" value="F:flavin adenine dinucleotide binding"/>
    <property type="evidence" value="ECO:0007669"/>
    <property type="project" value="InterPro"/>
</dbReference>
<dbReference type="InterPro" id="IPR012337">
    <property type="entry name" value="RNaseH-like_sf"/>
</dbReference>
<dbReference type="GO" id="GO:0004791">
    <property type="term" value="F:thioredoxin-disulfide reductase (NADPH) activity"/>
    <property type="evidence" value="ECO:0007669"/>
    <property type="project" value="InterPro"/>
</dbReference>
<feature type="domain" description="OTU" evidence="19">
    <location>
        <begin position="59"/>
        <end position="277"/>
    </location>
</feature>
<dbReference type="Pfam" id="PF02852">
    <property type="entry name" value="Pyr_redox_dim"/>
    <property type="match status" value="1"/>
</dbReference>
<keyword evidence="5" id="KW-0645">Protease</keyword>
<feature type="compositionally biased region" description="Acidic residues" evidence="18">
    <location>
        <begin position="997"/>
        <end position="1008"/>
    </location>
</feature>
<dbReference type="SUPFAM" id="SSF54001">
    <property type="entry name" value="Cysteine proteinases"/>
    <property type="match status" value="1"/>
</dbReference>
<dbReference type="InterPro" id="IPR049258">
    <property type="entry name" value="ODAD1_CC"/>
</dbReference>
<feature type="coiled-coil region" evidence="17">
    <location>
        <begin position="1213"/>
        <end position="1274"/>
    </location>
</feature>
<feature type="compositionally biased region" description="Low complexity" evidence="18">
    <location>
        <begin position="1551"/>
        <end position="1562"/>
    </location>
</feature>
<feature type="region of interest" description="Disordered" evidence="18">
    <location>
        <begin position="1551"/>
        <end position="1590"/>
    </location>
</feature>
<keyword evidence="21" id="KW-1185">Reference proteome</keyword>
<evidence type="ECO:0000256" key="14">
    <source>
        <dbReference type="ARBA" id="ARBA00023157"/>
    </source>
</evidence>
<keyword evidence="11" id="KW-0712">Selenocysteine</keyword>
<dbReference type="Proteomes" id="UP000591131">
    <property type="component" value="Unassembled WGS sequence"/>
</dbReference>
<dbReference type="InterPro" id="IPR042468">
    <property type="entry name" value="Peptidase_C65_otubain_sub1"/>
</dbReference>
<dbReference type="Pfam" id="PF21773">
    <property type="entry name" value="ODAD1_CC"/>
    <property type="match status" value="1"/>
</dbReference>
<dbReference type="Pfam" id="PF10275">
    <property type="entry name" value="Peptidase_C65"/>
    <property type="match status" value="1"/>
</dbReference>
<evidence type="ECO:0000256" key="16">
    <source>
        <dbReference type="RuleBase" id="RU003691"/>
    </source>
</evidence>
<dbReference type="InterPro" id="IPR042467">
    <property type="entry name" value="Peptidase_C65_otubain_sub2"/>
</dbReference>
<name>A0A7J6MAP6_PERCH</name>
<proteinExistence type="inferred from homology"/>
<dbReference type="InterPro" id="IPR023753">
    <property type="entry name" value="FAD/NAD-binding_dom"/>
</dbReference>
<dbReference type="Pfam" id="PF01927">
    <property type="entry name" value="Mut7-C"/>
    <property type="match status" value="1"/>
</dbReference>
<sequence>MSNWNGNPVINDDDEDQVLPCKSNALGFIEPLKTLSEEFTYSKGHQRKIHLMAEKVKATHWRRVRGDGNCFYRALGTTLIERMLLKGGDIEKFHDFIHHAMHLARRTEKVDGTWHGLLQRDEEGYRRRAGRDFLHYTQGQGPLDFWNEELNDKTMDHGIIALIRLAIYQYAKENGDMEVSGMPLEEAAIATSGASTFDDWLDNEIRTDGQEAESLAMILAASALNVRFMAVQLDRSMDTPLERYEFLPIGRSAPIGSEHWDAILLFKPAHYDILYESPIGEQLYALQNENAATASNPGMSTTTTSSSSSLSCNTYNPIRIMESMLQQYDKDDEGALSSLAAPPMKIITLGLLAILAIQYRELITSTIQHSSPLLHGRVNDNGNKKDKSKASSLKHKGSDSNGKKKKTKKQHDHREEALASESALSQDLLHSYKVKDTNEAIVLLKSLRGKQSPGTIVRLLKPWGNELDLQWVVDLTLAAQGQVRHLVNAMLSSINTRALPGTIEIRKKAASAVLEGCIPVGRDLRTWIEYFKLRDTTPPQSEYDDGVATAQPILEDEILEAWILGMMVSHDKSKSRDAAQALSVTQLGDEWIPLEHLHEFMDHLLGQGRTDDLPRLFKGMEERGLIKQAVKAMQSFGMTEEDFPTVAEAHYRKRIKWCISSGDVDLESYTGTDELKGRPSLQEFWCEQLIDAGHTWLAIAYYRSFPKDDIQQWDNGMDSIKEQIKELEKDATHLKEQYDAENDKFYQREAENHLSLEEALGDGRGDVSDIHVITTTTELRDLIDVWEKEKAIVGLDSEWSTFRLVLESGSSDADLVQLATSNNVYLIDVYKGEDGLLKEIGRLVESYNIIVVGFGIAGDLRVLRKSGMTNDAGGGCHDNHRIVDLNDLADYYLPPRKGASKHQRGLTEVVKYFLGKPLSKAMRMSNWRKRPLSPRQMEYAALDALVLPKCIDYIKSTIDPELDLWHNRTGNTQHTRKTRPSAAAASELSCIMVESDTTEMDDNEEEEGSCYSDNTSSPRRERYGGYSPMNRRHREGKHDDALIPVEETEEHDDDEDVIDWASYFNGDEPKLVCPGGMGRLVRKLRGLGIDTLELDSCEPSPLEYIAETQNRAIVVNYRTKISKRKWCNGVKCYVLPSSCDKIDDQLAAVMKEFNVEVDPDSLLGRCVVCNARDWIVTTDKDMVKDQVQPMTLKLYNKFYVCGGCGKVYWEGVIRKQRATIVKLTRENKKMKQELSETRAFTASRSEHKIGTEKLQRMQEEKDRIDTRLKEEISRGELIDDRLEVLQKKIYSLREELARRGGVNAAKETNEALDKQITILDNRLENNLQKFNEVIAVNTNLRDQIDSLRRERVVFDSIYRKLEIELQEKKKEMANIIEQANAAYEARDQAQAQMTALKQQADREHIEFEKEWKELGRLIENDKKMKEFMRQREKARIEDSGKHGTDADIAMRGDLSLNDENKIRKKVTQSAWGIAKDKANIQSTSEKVQVYEEAFGKIQTATGISDIDELVQNFIAAEDQNFSLFNYANQLSGDIKKLEASFNELTQEYDSLKSGGVSSSSSSNKRKDNNRGPTTTTTTTPAAAAAATTTTTDMSKQKFLSELEERWSGMDKKAEFYELKYQQAMKTLTSVRAGIQSIFNRLGCDPPPLAPIGDPAAQSSSSVSQGGGGGTDNSSTVSESVMLPFLGVIEKKANEILQLYAASQIAAAASADPGATGVTDGVDTAAAAADYEVVLGGGSGGMASAKRAASYGASTLLCDFVSPSITRGTKWGLGGTCVNVGCIPKKLMHYTGNLEGSLRDANVLGYTEVPHKEAGEHYKHDWNKMVTDIQMYIKKLNFMYRTGLRNGKVEYENAWGCFDPEAGPHTVKLTNKKGEVRTITAKNVLVATGGRPHILDIPGAREYGITSDDLFSLQTPPGKTLIVGSRYIALECAGFLTELGYDTTVAVRSDKVLKNFDQDMANKVKSVMQELGTKFLMETEPVSLGKKSEDSPITVTFQDGSSDDYDTVLFATGRTAATANLGLPAESFASPKSAKLVVDEKNLVKGTPCVYAVGDVLNGTPELTPVAVKDGELLADRLFGGKTKLMDYTGIPTTVFTPAEYSHVGMSEEEALKKYNKEIECYMYSWGTLELSVTHRPKVPSMKANEFDDEMSPNCMCKIVVHEPDEKVLGFHYIGPAAGELIHGFAIAFKMGMTKAQIEDIVGVHPTDCEAVIQQMHVTKSSGENYVSAGGCGGGKCG</sequence>
<keyword evidence="13 17" id="KW-0175">Coiled coil</keyword>
<dbReference type="GO" id="GO:0003676">
    <property type="term" value="F:nucleic acid binding"/>
    <property type="evidence" value="ECO:0007669"/>
    <property type="project" value="InterPro"/>
</dbReference>
<dbReference type="SUPFAM" id="SSF51905">
    <property type="entry name" value="FAD/NAD(P)-binding domain"/>
    <property type="match status" value="1"/>
</dbReference>
<dbReference type="GO" id="GO:0005739">
    <property type="term" value="C:mitochondrion"/>
    <property type="evidence" value="ECO:0007669"/>
    <property type="project" value="TreeGrafter"/>
</dbReference>
<dbReference type="InterPro" id="IPR002782">
    <property type="entry name" value="Mut7-C_RNAse_dom"/>
</dbReference>
<feature type="region of interest" description="Disordered" evidence="18">
    <location>
        <begin position="1648"/>
        <end position="1674"/>
    </location>
</feature>
<organism evidence="20 21">
    <name type="scientific">Perkinsus chesapeaki</name>
    <name type="common">Clam parasite</name>
    <name type="synonym">Perkinsus andrewsi</name>
    <dbReference type="NCBI Taxonomy" id="330153"/>
    <lineage>
        <taxon>Eukaryota</taxon>
        <taxon>Sar</taxon>
        <taxon>Alveolata</taxon>
        <taxon>Perkinsozoa</taxon>
        <taxon>Perkinsea</taxon>
        <taxon>Perkinsida</taxon>
        <taxon>Perkinsidae</taxon>
        <taxon>Perkinsus</taxon>
    </lineage>
</organism>
<evidence type="ECO:0000256" key="15">
    <source>
        <dbReference type="ARBA" id="ARBA00023284"/>
    </source>
</evidence>
<keyword evidence="7" id="KW-0378">Hydrolase</keyword>
<dbReference type="GO" id="GO:0004843">
    <property type="term" value="F:cysteine-type deubiquitinase activity"/>
    <property type="evidence" value="ECO:0007669"/>
    <property type="project" value="UniProtKB-EC"/>
</dbReference>
<dbReference type="OrthoDB" id="6766775at2759"/>
<dbReference type="GO" id="GO:0004362">
    <property type="term" value="F:glutathione-disulfide reductase (NADPH) activity"/>
    <property type="evidence" value="ECO:0007669"/>
    <property type="project" value="TreeGrafter"/>
</dbReference>
<dbReference type="GO" id="GO:0045454">
    <property type="term" value="P:cell redox homeostasis"/>
    <property type="evidence" value="ECO:0007669"/>
    <property type="project" value="InterPro"/>
</dbReference>
<evidence type="ECO:0000256" key="2">
    <source>
        <dbReference type="ARBA" id="ARBA00001974"/>
    </source>
</evidence>
<keyword evidence="6" id="KW-0833">Ubl conjugation pathway</keyword>
<evidence type="ECO:0000256" key="1">
    <source>
        <dbReference type="ARBA" id="ARBA00000707"/>
    </source>
</evidence>
<keyword evidence="8" id="KW-0788">Thiol protease</keyword>
<comment type="catalytic activity">
    <reaction evidence="1">
        <text>Thiol-dependent hydrolysis of ester, thioester, amide, peptide and isopeptide bonds formed by the C-terminal Gly of ubiquitin (a 76-residue protein attached to proteins as an intracellular targeting signal).</text>
        <dbReference type="EC" id="3.4.19.12"/>
    </reaction>
</comment>
<dbReference type="GO" id="GO:0006749">
    <property type="term" value="P:glutathione metabolic process"/>
    <property type="evidence" value="ECO:0007669"/>
    <property type="project" value="TreeGrafter"/>
</dbReference>
<feature type="coiled-coil region" evidence="17">
    <location>
        <begin position="710"/>
        <end position="744"/>
    </location>
</feature>
<dbReference type="Gene3D" id="3.30.200.60">
    <property type="entry name" value="Peptidase C65 Otubain, subdomain 1"/>
    <property type="match status" value="1"/>
</dbReference>
<dbReference type="InterPro" id="IPR038765">
    <property type="entry name" value="Papain-like_cys_pep_sf"/>
</dbReference>
<comment type="cofactor">
    <cofactor evidence="2">
        <name>FAD</name>
        <dbReference type="ChEBI" id="CHEBI:57692"/>
    </cofactor>
</comment>
<evidence type="ECO:0000313" key="21">
    <source>
        <dbReference type="Proteomes" id="UP000591131"/>
    </source>
</evidence>
<dbReference type="PANTHER" id="PTHR42737:SF8">
    <property type="entry name" value="THIOREDOXIN-DISULFIDE REDUCTASE"/>
    <property type="match status" value="1"/>
</dbReference>
<evidence type="ECO:0000256" key="4">
    <source>
        <dbReference type="ARBA" id="ARBA00022630"/>
    </source>
</evidence>
<evidence type="ECO:0000256" key="8">
    <source>
        <dbReference type="ARBA" id="ARBA00022807"/>
    </source>
</evidence>
<evidence type="ECO:0000256" key="17">
    <source>
        <dbReference type="SAM" id="Coils"/>
    </source>
</evidence>
<dbReference type="FunFam" id="3.50.50.60:FF:000012">
    <property type="entry name" value="Thioredoxin reductase 1, cytoplasmic"/>
    <property type="match status" value="1"/>
</dbReference>
<dbReference type="InterPro" id="IPR002562">
    <property type="entry name" value="3'-5'_exonuclease_dom"/>
</dbReference>
<dbReference type="SUPFAM" id="SSF53098">
    <property type="entry name" value="Ribonuclease H-like"/>
    <property type="match status" value="1"/>
</dbReference>
<dbReference type="SMART" id="SM00474">
    <property type="entry name" value="35EXOc"/>
    <property type="match status" value="1"/>
</dbReference>
<dbReference type="InterPro" id="IPR012999">
    <property type="entry name" value="Pyr_OxRdtase_I_AS"/>
</dbReference>
<dbReference type="GO" id="GO:0034599">
    <property type="term" value="P:cellular response to oxidative stress"/>
    <property type="evidence" value="ECO:0007669"/>
    <property type="project" value="TreeGrafter"/>
</dbReference>
<keyword evidence="9 16" id="KW-0274">FAD</keyword>
<dbReference type="Gene3D" id="3.50.50.60">
    <property type="entry name" value="FAD/NAD(P)-binding domain"/>
    <property type="match status" value="1"/>
</dbReference>
<evidence type="ECO:0000256" key="5">
    <source>
        <dbReference type="ARBA" id="ARBA00022670"/>
    </source>
</evidence>
<feature type="region of interest" description="Disordered" evidence="18">
    <location>
        <begin position="372"/>
        <end position="421"/>
    </location>
</feature>
<dbReference type="GO" id="GO:0006139">
    <property type="term" value="P:nucleobase-containing compound metabolic process"/>
    <property type="evidence" value="ECO:0007669"/>
    <property type="project" value="InterPro"/>
</dbReference>
<keyword evidence="4 16" id="KW-0285">Flavoprotein</keyword>
<dbReference type="InterPro" id="IPR036397">
    <property type="entry name" value="RNaseH_sf"/>
</dbReference>
<accession>A0A7J6MAP6</accession>
<dbReference type="InterPro" id="IPR006338">
    <property type="entry name" value="Thioredoxin/glutathione_Rdtase"/>
</dbReference>
<evidence type="ECO:0000256" key="9">
    <source>
        <dbReference type="ARBA" id="ARBA00022827"/>
    </source>
</evidence>
<dbReference type="InterPro" id="IPR036188">
    <property type="entry name" value="FAD/NAD-bd_sf"/>
</dbReference>
<reference evidence="20 21" key="1">
    <citation type="submission" date="2020-04" db="EMBL/GenBank/DDBJ databases">
        <title>Perkinsus chesapeaki whole genome sequence.</title>
        <authorList>
            <person name="Bogema D.R."/>
        </authorList>
    </citation>
    <scope>NUCLEOTIDE SEQUENCE [LARGE SCALE GENOMIC DNA]</scope>
    <source>
        <strain evidence="20">ATCC PRA-425</strain>
    </source>
</reference>
<keyword evidence="10" id="KW-0521">NADP</keyword>
<protein>
    <submittedName>
        <fullName evidence="20">Exonuclease mut-7</fullName>
    </submittedName>
</protein>
<dbReference type="InterPro" id="IPR019400">
    <property type="entry name" value="Peptidase_C65_otubain"/>
</dbReference>
<dbReference type="EMBL" id="JAAPAO010000187">
    <property type="protein sequence ID" value="KAF4668604.1"/>
    <property type="molecule type" value="Genomic_DNA"/>
</dbReference>
<dbReference type="Gene3D" id="3.30.420.10">
    <property type="entry name" value="Ribonuclease H-like superfamily/Ribonuclease H"/>
    <property type="match status" value="1"/>
</dbReference>
<evidence type="ECO:0000256" key="18">
    <source>
        <dbReference type="SAM" id="MobiDB-lite"/>
    </source>
</evidence>
<dbReference type="InterPro" id="IPR016156">
    <property type="entry name" value="FAD/NAD-linked_Rdtase_dimer_sf"/>
</dbReference>
<dbReference type="SUPFAM" id="SSF55424">
    <property type="entry name" value="FAD/NAD-linked reductases, dimerisation (C-terminal) domain"/>
    <property type="match status" value="1"/>
</dbReference>
<keyword evidence="15 16" id="KW-0676">Redox-active center</keyword>
<dbReference type="PANTHER" id="PTHR42737">
    <property type="entry name" value="GLUTATHIONE REDUCTASE"/>
    <property type="match status" value="1"/>
</dbReference>
<keyword evidence="20" id="KW-0269">Exonuclease</keyword>
<dbReference type="GO" id="GO:0006508">
    <property type="term" value="P:proteolysis"/>
    <property type="evidence" value="ECO:0007669"/>
    <property type="project" value="UniProtKB-KW"/>
</dbReference>
<evidence type="ECO:0000256" key="7">
    <source>
        <dbReference type="ARBA" id="ARBA00022801"/>
    </source>
</evidence>
<evidence type="ECO:0000259" key="19">
    <source>
        <dbReference type="PROSITE" id="PS50802"/>
    </source>
</evidence>
<keyword evidence="12 16" id="KW-0560">Oxidoreductase</keyword>
<feature type="coiled-coil region" evidence="17">
    <location>
        <begin position="1302"/>
        <end position="1406"/>
    </location>
</feature>
<feature type="compositionally biased region" description="Low complexity" evidence="18">
    <location>
        <begin position="1652"/>
        <end position="1663"/>
    </location>
</feature>
<dbReference type="InterPro" id="IPR003323">
    <property type="entry name" value="OTU_dom"/>
</dbReference>
<gene>
    <name evidence="20" type="primary">EXD3</name>
    <name evidence="20" type="ORF">FOL47_002938</name>
</gene>
<evidence type="ECO:0000256" key="12">
    <source>
        <dbReference type="ARBA" id="ARBA00023002"/>
    </source>
</evidence>
<dbReference type="NCBIfam" id="TIGR01438">
    <property type="entry name" value="TGR"/>
    <property type="match status" value="1"/>
</dbReference>